<name>A0A9P6DNS8_9AGAM</name>
<dbReference type="Proteomes" id="UP000886523">
    <property type="component" value="Unassembled WGS sequence"/>
</dbReference>
<organism evidence="2 3">
    <name type="scientific">Hydnum rufescens UP504</name>
    <dbReference type="NCBI Taxonomy" id="1448309"/>
    <lineage>
        <taxon>Eukaryota</taxon>
        <taxon>Fungi</taxon>
        <taxon>Dikarya</taxon>
        <taxon>Basidiomycota</taxon>
        <taxon>Agaricomycotina</taxon>
        <taxon>Agaricomycetes</taxon>
        <taxon>Cantharellales</taxon>
        <taxon>Hydnaceae</taxon>
        <taxon>Hydnum</taxon>
    </lineage>
</organism>
<proteinExistence type="predicted"/>
<dbReference type="AlphaFoldDB" id="A0A9P6DNS8"/>
<evidence type="ECO:0000313" key="2">
    <source>
        <dbReference type="EMBL" id="KAF9505569.1"/>
    </source>
</evidence>
<evidence type="ECO:0000256" key="1">
    <source>
        <dbReference type="SAM" id="MobiDB-lite"/>
    </source>
</evidence>
<feature type="region of interest" description="Disordered" evidence="1">
    <location>
        <begin position="1"/>
        <end position="145"/>
    </location>
</feature>
<gene>
    <name evidence="2" type="ORF">BS47DRAFT_1367976</name>
</gene>
<feature type="compositionally biased region" description="Gly residues" evidence="1">
    <location>
        <begin position="31"/>
        <end position="118"/>
    </location>
</feature>
<evidence type="ECO:0000313" key="3">
    <source>
        <dbReference type="Proteomes" id="UP000886523"/>
    </source>
</evidence>
<accession>A0A9P6DNS8</accession>
<dbReference type="EMBL" id="MU129146">
    <property type="protein sequence ID" value="KAF9505569.1"/>
    <property type="molecule type" value="Genomic_DNA"/>
</dbReference>
<protein>
    <submittedName>
        <fullName evidence="2">Uncharacterized protein</fullName>
    </submittedName>
</protein>
<comment type="caution">
    <text evidence="2">The sequence shown here is derived from an EMBL/GenBank/DDBJ whole genome shotgun (WGS) entry which is preliminary data.</text>
</comment>
<sequence>MGHADEGGGTGVGKGGDAGEGGNADRHNTDTGGGTGTGKEGDVGAGKEGNAGAGKEGNAGAGKEGNVGAGKEGNMGTGKEGNMGTGKEGNMGTGKEGNVGTGKEGDAGAGKEGNVGTGKGDDTGTGKGCNTDRGNADAWGTNKGSTDEVRVTGLTVTQTSSTGNEGFITRGSSVEIGSNEVGPEMECQAQCNRSQGNSGESSAICYLLSSCIRMGAALRNVSCPAFATMGRLCELIQLITLSINWHLVFRQSSMINSG</sequence>
<keyword evidence="3" id="KW-1185">Reference proteome</keyword>
<feature type="compositionally biased region" description="Gly residues" evidence="1">
    <location>
        <begin position="7"/>
        <end position="22"/>
    </location>
</feature>
<reference evidence="2" key="1">
    <citation type="journal article" date="2020" name="Nat. Commun.">
        <title>Large-scale genome sequencing of mycorrhizal fungi provides insights into the early evolution of symbiotic traits.</title>
        <authorList>
            <person name="Miyauchi S."/>
            <person name="Kiss E."/>
            <person name="Kuo A."/>
            <person name="Drula E."/>
            <person name="Kohler A."/>
            <person name="Sanchez-Garcia M."/>
            <person name="Morin E."/>
            <person name="Andreopoulos B."/>
            <person name="Barry K.W."/>
            <person name="Bonito G."/>
            <person name="Buee M."/>
            <person name="Carver A."/>
            <person name="Chen C."/>
            <person name="Cichocki N."/>
            <person name="Clum A."/>
            <person name="Culley D."/>
            <person name="Crous P.W."/>
            <person name="Fauchery L."/>
            <person name="Girlanda M."/>
            <person name="Hayes R.D."/>
            <person name="Keri Z."/>
            <person name="LaButti K."/>
            <person name="Lipzen A."/>
            <person name="Lombard V."/>
            <person name="Magnuson J."/>
            <person name="Maillard F."/>
            <person name="Murat C."/>
            <person name="Nolan M."/>
            <person name="Ohm R.A."/>
            <person name="Pangilinan J."/>
            <person name="Pereira M.F."/>
            <person name="Perotto S."/>
            <person name="Peter M."/>
            <person name="Pfister S."/>
            <person name="Riley R."/>
            <person name="Sitrit Y."/>
            <person name="Stielow J.B."/>
            <person name="Szollosi G."/>
            <person name="Zifcakova L."/>
            <person name="Stursova M."/>
            <person name="Spatafora J.W."/>
            <person name="Tedersoo L."/>
            <person name="Vaario L.M."/>
            <person name="Yamada A."/>
            <person name="Yan M."/>
            <person name="Wang P."/>
            <person name="Xu J."/>
            <person name="Bruns T."/>
            <person name="Baldrian P."/>
            <person name="Vilgalys R."/>
            <person name="Dunand C."/>
            <person name="Henrissat B."/>
            <person name="Grigoriev I.V."/>
            <person name="Hibbett D."/>
            <person name="Nagy L.G."/>
            <person name="Martin F.M."/>
        </authorList>
    </citation>
    <scope>NUCLEOTIDE SEQUENCE</scope>
    <source>
        <strain evidence="2">UP504</strain>
    </source>
</reference>